<dbReference type="InterPro" id="IPR029064">
    <property type="entry name" value="Ribosomal_eL30-like_sf"/>
</dbReference>
<sequence>MIESTQNKHIKRLIGLQKNKKNRNKEKVFIVEGIKLVEEVPEDWEIDSIFVAASFKQENPSFLNQIALHRNLSENEVIEVSDKIFNAVSDTMTPQGILAICKQKVFSLEETLSVQNGFFIILEDVQDPGNLGTIIRTGDALGANGIFLTKGTVDLYNPKVIRSTMGSIFHLPILTDLDINVLLEELKKKHIFILSAHLKGEKYPYQCDLRKNIALLIGNEANGIKDSTAKQTDILVKIPMLGKAESLNAAMAAGILMYEVVRQRSDG</sequence>
<dbReference type="PANTHER" id="PTHR43191:SF2">
    <property type="entry name" value="RRNA METHYLTRANSFERASE 3, MITOCHONDRIAL"/>
    <property type="match status" value="1"/>
</dbReference>
<dbReference type="InterPro" id="IPR001537">
    <property type="entry name" value="SpoU_MeTrfase"/>
</dbReference>
<dbReference type="Pfam" id="PF22435">
    <property type="entry name" value="MRM3-like_sub_bind"/>
    <property type="match status" value="1"/>
</dbReference>
<evidence type="ECO:0000256" key="1">
    <source>
        <dbReference type="ARBA" id="ARBA00007228"/>
    </source>
</evidence>
<comment type="similarity">
    <text evidence="1">Belongs to the class IV-like SAM-binding methyltransferase superfamily. RNA methyltransferase TrmH family.</text>
</comment>
<organism evidence="5 6">
    <name type="scientific">Defluviitalea saccharophila</name>
    <dbReference type="NCBI Taxonomy" id="879970"/>
    <lineage>
        <taxon>Bacteria</taxon>
        <taxon>Bacillati</taxon>
        <taxon>Bacillota</taxon>
        <taxon>Clostridia</taxon>
        <taxon>Lachnospirales</taxon>
        <taxon>Defluviitaleaceae</taxon>
        <taxon>Defluviitalea</taxon>
    </lineage>
</organism>
<dbReference type="Proteomes" id="UP001486565">
    <property type="component" value="Chromosome"/>
</dbReference>
<evidence type="ECO:0000256" key="2">
    <source>
        <dbReference type="ARBA" id="ARBA00022603"/>
    </source>
</evidence>
<proteinExistence type="inferred from homology"/>
<dbReference type="GO" id="GO:0008168">
    <property type="term" value="F:methyltransferase activity"/>
    <property type="evidence" value="ECO:0007669"/>
    <property type="project" value="UniProtKB-KW"/>
</dbReference>
<dbReference type="SMART" id="SM00967">
    <property type="entry name" value="SpoU_sub_bind"/>
    <property type="match status" value="1"/>
</dbReference>
<dbReference type="SUPFAM" id="SSF55315">
    <property type="entry name" value="L30e-like"/>
    <property type="match status" value="1"/>
</dbReference>
<dbReference type="InterPro" id="IPR029028">
    <property type="entry name" value="Alpha/beta_knot_MTases"/>
</dbReference>
<protein>
    <submittedName>
        <fullName evidence="5">RNA methyltransferase</fullName>
    </submittedName>
</protein>
<reference evidence="5 6" key="1">
    <citation type="submission" date="2023-03" db="EMBL/GenBank/DDBJ databases">
        <title>Novel Species.</title>
        <authorList>
            <person name="Ma S."/>
        </authorList>
    </citation>
    <scope>NUCLEOTIDE SEQUENCE [LARGE SCALE GENOMIC DNA]</scope>
    <source>
        <strain evidence="5 6">LIND6LT2</strain>
    </source>
</reference>
<dbReference type="SUPFAM" id="SSF75217">
    <property type="entry name" value="alpha/beta knot"/>
    <property type="match status" value="1"/>
</dbReference>
<dbReference type="Pfam" id="PF00588">
    <property type="entry name" value="SpoU_methylase"/>
    <property type="match status" value="1"/>
</dbReference>
<name>A0ABZ2Y7H8_9FIRM</name>
<evidence type="ECO:0000256" key="3">
    <source>
        <dbReference type="ARBA" id="ARBA00022679"/>
    </source>
</evidence>
<dbReference type="GO" id="GO:0032259">
    <property type="term" value="P:methylation"/>
    <property type="evidence" value="ECO:0007669"/>
    <property type="project" value="UniProtKB-KW"/>
</dbReference>
<dbReference type="InterPro" id="IPR051259">
    <property type="entry name" value="rRNA_Methyltransferase"/>
</dbReference>
<dbReference type="InterPro" id="IPR029026">
    <property type="entry name" value="tRNA_m1G_MTases_N"/>
</dbReference>
<keyword evidence="3" id="KW-0808">Transferase</keyword>
<dbReference type="Gene3D" id="3.30.1330.30">
    <property type="match status" value="1"/>
</dbReference>
<feature type="domain" description="RNA 2-O ribose methyltransferase substrate binding" evidence="4">
    <location>
        <begin position="30"/>
        <end position="107"/>
    </location>
</feature>
<dbReference type="CDD" id="cd18095">
    <property type="entry name" value="SpoU-like_rRNA-MTase"/>
    <property type="match status" value="1"/>
</dbReference>
<dbReference type="InterPro" id="IPR013123">
    <property type="entry name" value="SpoU_subst-bd"/>
</dbReference>
<dbReference type="Gene3D" id="3.40.1280.10">
    <property type="match status" value="1"/>
</dbReference>
<dbReference type="RefSeq" id="WP_341878242.1">
    <property type="nucleotide sequence ID" value="NZ_CP121687.1"/>
</dbReference>
<evidence type="ECO:0000259" key="4">
    <source>
        <dbReference type="SMART" id="SM00967"/>
    </source>
</evidence>
<dbReference type="EMBL" id="CP121687">
    <property type="protein sequence ID" value="WZL71279.1"/>
    <property type="molecule type" value="Genomic_DNA"/>
</dbReference>
<dbReference type="InterPro" id="IPR053888">
    <property type="entry name" value="MRM3-like_sub_bind"/>
</dbReference>
<dbReference type="PANTHER" id="PTHR43191">
    <property type="entry name" value="RRNA METHYLTRANSFERASE 3"/>
    <property type="match status" value="1"/>
</dbReference>
<keyword evidence="6" id="KW-1185">Reference proteome</keyword>
<gene>
    <name evidence="5" type="ORF">QBE51_07150</name>
</gene>
<evidence type="ECO:0000313" key="6">
    <source>
        <dbReference type="Proteomes" id="UP001486565"/>
    </source>
</evidence>
<accession>A0ABZ2Y7H8</accession>
<evidence type="ECO:0000313" key="5">
    <source>
        <dbReference type="EMBL" id="WZL71279.1"/>
    </source>
</evidence>
<keyword evidence="2 5" id="KW-0489">Methyltransferase</keyword>